<evidence type="ECO:0000256" key="1">
    <source>
        <dbReference type="ARBA" id="ARBA00004496"/>
    </source>
</evidence>
<keyword evidence="7 8" id="KW-0131">Cell cycle</keyword>
<feature type="binding site" evidence="7">
    <location>
        <begin position="124"/>
        <end position="130"/>
    </location>
    <ligand>
        <name>ATP</name>
        <dbReference type="ChEBI" id="CHEBI:30616"/>
    </ligand>
</feature>
<dbReference type="InterPro" id="IPR036615">
    <property type="entry name" value="Mur_ligase_C_dom_sf"/>
</dbReference>
<dbReference type="EMBL" id="JACJKX010000005">
    <property type="protein sequence ID" value="MBM6928378.1"/>
    <property type="molecule type" value="Genomic_DNA"/>
</dbReference>
<comment type="caution">
    <text evidence="11">The sequence shown here is derived from an EMBL/GenBank/DDBJ whole genome shotgun (WGS) entry which is preliminary data.</text>
</comment>
<evidence type="ECO:0000259" key="10">
    <source>
        <dbReference type="Pfam" id="PF08245"/>
    </source>
</evidence>
<keyword evidence="6 7" id="KW-0067">ATP-binding</keyword>
<dbReference type="SUPFAM" id="SSF53623">
    <property type="entry name" value="MurD-like peptide ligases, catalytic domain"/>
    <property type="match status" value="1"/>
</dbReference>
<comment type="function">
    <text evidence="7 8">Cell wall formation. Catalyzes the addition of glutamate to the nucleotide precursor UDP-N-acetylmuramoyl-L-alanine (UMA).</text>
</comment>
<comment type="catalytic activity">
    <reaction evidence="7 8">
        <text>UDP-N-acetyl-alpha-D-muramoyl-L-alanine + D-glutamate + ATP = UDP-N-acetyl-alpha-D-muramoyl-L-alanyl-D-glutamate + ADP + phosphate + H(+)</text>
        <dbReference type="Rhea" id="RHEA:16429"/>
        <dbReference type="ChEBI" id="CHEBI:15378"/>
        <dbReference type="ChEBI" id="CHEBI:29986"/>
        <dbReference type="ChEBI" id="CHEBI:30616"/>
        <dbReference type="ChEBI" id="CHEBI:43474"/>
        <dbReference type="ChEBI" id="CHEBI:83898"/>
        <dbReference type="ChEBI" id="CHEBI:83900"/>
        <dbReference type="ChEBI" id="CHEBI:456216"/>
        <dbReference type="EC" id="6.3.2.9"/>
    </reaction>
</comment>
<keyword evidence="5 7" id="KW-0547">Nucleotide-binding</keyword>
<feature type="domain" description="Mur ligase central" evidence="10">
    <location>
        <begin position="122"/>
        <end position="318"/>
    </location>
</feature>
<evidence type="ECO:0000259" key="9">
    <source>
        <dbReference type="Pfam" id="PF02875"/>
    </source>
</evidence>
<comment type="subcellular location">
    <subcellularLocation>
        <location evidence="1 7 8">Cytoplasm</location>
    </subcellularLocation>
</comment>
<keyword evidence="4 7" id="KW-0436">Ligase</keyword>
<dbReference type="SUPFAM" id="SSF51984">
    <property type="entry name" value="MurCD N-terminal domain"/>
    <property type="match status" value="1"/>
</dbReference>
<dbReference type="InterPro" id="IPR013221">
    <property type="entry name" value="Mur_ligase_cen"/>
</dbReference>
<proteinExistence type="inferred from homology"/>
<keyword evidence="12" id="KW-1185">Reference proteome</keyword>
<dbReference type="PANTHER" id="PTHR43692">
    <property type="entry name" value="UDP-N-ACETYLMURAMOYLALANINE--D-GLUTAMATE LIGASE"/>
    <property type="match status" value="1"/>
</dbReference>
<keyword evidence="7 8" id="KW-0132">Cell division</keyword>
<evidence type="ECO:0000256" key="3">
    <source>
        <dbReference type="ARBA" id="ARBA00022490"/>
    </source>
</evidence>
<dbReference type="GO" id="GO:0008764">
    <property type="term" value="F:UDP-N-acetylmuramoylalanine-D-glutamate ligase activity"/>
    <property type="evidence" value="ECO:0007669"/>
    <property type="project" value="UniProtKB-EC"/>
</dbReference>
<accession>A0ABS2GRB2</accession>
<protein>
    <recommendedName>
        <fullName evidence="7 8">UDP-N-acetylmuramoylalanine--D-glutamate ligase</fullName>
        <ecNumber evidence="7 8">6.3.2.9</ecNumber>
    </recommendedName>
    <alternativeName>
        <fullName evidence="7">D-glutamic acid-adding enzyme</fullName>
    </alternativeName>
    <alternativeName>
        <fullName evidence="7">UDP-N-acetylmuramoyl-L-alanyl-D-glutamate synthetase</fullName>
    </alternativeName>
</protein>
<evidence type="ECO:0000256" key="5">
    <source>
        <dbReference type="ARBA" id="ARBA00022741"/>
    </source>
</evidence>
<keyword evidence="7 8" id="KW-0573">Peptidoglycan synthesis</keyword>
<dbReference type="Proteomes" id="UP000777002">
    <property type="component" value="Unassembled WGS sequence"/>
</dbReference>
<dbReference type="Gene3D" id="3.40.50.720">
    <property type="entry name" value="NAD(P)-binding Rossmann-like Domain"/>
    <property type="match status" value="1"/>
</dbReference>
<dbReference type="NCBIfam" id="TIGR01087">
    <property type="entry name" value="murD"/>
    <property type="match status" value="1"/>
</dbReference>
<feature type="domain" description="Mur ligase C-terminal" evidence="9">
    <location>
        <begin position="341"/>
        <end position="457"/>
    </location>
</feature>
<evidence type="ECO:0000256" key="7">
    <source>
        <dbReference type="HAMAP-Rule" id="MF_00639"/>
    </source>
</evidence>
<dbReference type="RefSeq" id="WP_205049977.1">
    <property type="nucleotide sequence ID" value="NZ_JACJKX010000005.1"/>
</dbReference>
<dbReference type="Pfam" id="PF08245">
    <property type="entry name" value="Mur_ligase_M"/>
    <property type="match status" value="1"/>
</dbReference>
<organism evidence="11 12">
    <name type="scientific">Parasutterella secunda</name>
    <dbReference type="NCBI Taxonomy" id="626947"/>
    <lineage>
        <taxon>Bacteria</taxon>
        <taxon>Pseudomonadati</taxon>
        <taxon>Pseudomonadota</taxon>
        <taxon>Betaproteobacteria</taxon>
        <taxon>Burkholderiales</taxon>
        <taxon>Sutterellaceae</taxon>
        <taxon>Parasutterella</taxon>
    </lineage>
</organism>
<dbReference type="HAMAP" id="MF_00639">
    <property type="entry name" value="MurD"/>
    <property type="match status" value="1"/>
</dbReference>
<dbReference type="Pfam" id="PF21799">
    <property type="entry name" value="MurD-like_N"/>
    <property type="match status" value="1"/>
</dbReference>
<dbReference type="PANTHER" id="PTHR43692:SF1">
    <property type="entry name" value="UDP-N-ACETYLMURAMOYLALANINE--D-GLUTAMATE LIGASE"/>
    <property type="match status" value="1"/>
</dbReference>
<evidence type="ECO:0000313" key="11">
    <source>
        <dbReference type="EMBL" id="MBM6928378.1"/>
    </source>
</evidence>
<evidence type="ECO:0000256" key="4">
    <source>
        <dbReference type="ARBA" id="ARBA00022598"/>
    </source>
</evidence>
<name>A0ABS2GRB2_9BURK</name>
<dbReference type="Gene3D" id="3.90.190.20">
    <property type="entry name" value="Mur ligase, C-terminal domain"/>
    <property type="match status" value="1"/>
</dbReference>
<dbReference type="SUPFAM" id="SSF53244">
    <property type="entry name" value="MurD-like peptide ligases, peptide-binding domain"/>
    <property type="match status" value="1"/>
</dbReference>
<gene>
    <name evidence="7" type="primary">murD</name>
    <name evidence="11" type="ORF">H5985_03740</name>
</gene>
<evidence type="ECO:0000313" key="12">
    <source>
        <dbReference type="Proteomes" id="UP000777002"/>
    </source>
</evidence>
<dbReference type="EC" id="6.3.2.9" evidence="7 8"/>
<dbReference type="InterPro" id="IPR004101">
    <property type="entry name" value="Mur_ligase_C"/>
</dbReference>
<keyword evidence="7 8" id="KW-0133">Cell shape</keyword>
<reference evidence="11 12" key="1">
    <citation type="journal article" date="2021" name="Sci. Rep.">
        <title>The distribution of antibiotic resistance genes in chicken gut microbiota commensals.</title>
        <authorList>
            <person name="Juricova H."/>
            <person name="Matiasovicova J."/>
            <person name="Kubasova T."/>
            <person name="Cejkova D."/>
            <person name="Rychlik I."/>
        </authorList>
    </citation>
    <scope>NUCLEOTIDE SEQUENCE [LARGE SCALE GENOMIC DNA]</scope>
    <source>
        <strain evidence="11 12">An562</strain>
    </source>
</reference>
<comment type="similarity">
    <text evidence="7">Belongs to the MurCDEF family.</text>
</comment>
<evidence type="ECO:0000256" key="8">
    <source>
        <dbReference type="RuleBase" id="RU003664"/>
    </source>
</evidence>
<dbReference type="Pfam" id="PF02875">
    <property type="entry name" value="Mur_ligase_C"/>
    <property type="match status" value="1"/>
</dbReference>
<dbReference type="InterPro" id="IPR036565">
    <property type="entry name" value="Mur-like_cat_sf"/>
</dbReference>
<keyword evidence="7 8" id="KW-0961">Cell wall biogenesis/degradation</keyword>
<dbReference type="InterPro" id="IPR005762">
    <property type="entry name" value="MurD"/>
</dbReference>
<keyword evidence="3 7" id="KW-0963">Cytoplasm</keyword>
<comment type="pathway">
    <text evidence="2 7 8">Cell wall biogenesis; peptidoglycan biosynthesis.</text>
</comment>
<evidence type="ECO:0000256" key="2">
    <source>
        <dbReference type="ARBA" id="ARBA00004752"/>
    </source>
</evidence>
<evidence type="ECO:0000256" key="6">
    <source>
        <dbReference type="ARBA" id="ARBA00022840"/>
    </source>
</evidence>
<dbReference type="Gene3D" id="3.40.1190.10">
    <property type="entry name" value="Mur-like, catalytic domain"/>
    <property type="match status" value="1"/>
</dbReference>
<sequence>MQKQKALVVGLGASGEACTQFLLKRDWQVTATDTREQPPALGRLAGTEGFDFVELSRAQDSLEGVSILVMSPGISPWHSAVTPLVEKARSMGIELVGEIELFARELANLKAQKGYEPKVIAITGTNGKTTTTVLTTKMAAAGGLKAVAAGNIGPNAVRELDRYLEADDLPDVWVLELSSFQLETTSSLVPDAAALLNITQDHLDWHGGMNEYVAAKARIFAHEKTARILNRDDATVMNFAVEDRRVFTFGASEPTRSNEWGLVESDGILWLAFNEDDSVQLSKRKVLEGHVLQRLMPEEALHIRGRHNTMNALAALALIYAAGLSISDALRALSQYKGEPHRVEYVMTVNDIDYIDDSKGTNVGATVAALEGLGARGSRLVVILGGDGKGQDFAPIAESMAKYARGAVLIGRDAPLIEKALAGATYPIVHAKDMPEAVRKATDLAEPHDCVLLSPACASWDMFKDYAERSAIFIASAKALAGENQQ</sequence>